<evidence type="ECO:0000313" key="1">
    <source>
        <dbReference type="EMBL" id="GFH21322.1"/>
    </source>
</evidence>
<evidence type="ECO:0000313" key="2">
    <source>
        <dbReference type="Proteomes" id="UP000485058"/>
    </source>
</evidence>
<dbReference type="Proteomes" id="UP000485058">
    <property type="component" value="Unassembled WGS sequence"/>
</dbReference>
<dbReference type="EMBL" id="BLLF01001805">
    <property type="protein sequence ID" value="GFH21322.1"/>
    <property type="molecule type" value="Genomic_DNA"/>
</dbReference>
<reference evidence="1 2" key="1">
    <citation type="submission" date="2020-02" db="EMBL/GenBank/DDBJ databases">
        <title>Draft genome sequence of Haematococcus lacustris strain NIES-144.</title>
        <authorList>
            <person name="Morimoto D."/>
            <person name="Nakagawa S."/>
            <person name="Yoshida T."/>
            <person name="Sawayama S."/>
        </authorList>
    </citation>
    <scope>NUCLEOTIDE SEQUENCE [LARGE SCALE GENOMIC DNA]</scope>
    <source>
        <strain evidence="1 2">NIES-144</strain>
    </source>
</reference>
<protein>
    <submittedName>
        <fullName evidence="1">Uncharacterized protein</fullName>
    </submittedName>
</protein>
<gene>
    <name evidence="1" type="ORF">HaLaN_18598</name>
</gene>
<dbReference type="AlphaFoldDB" id="A0A699ZYZ6"/>
<keyword evidence="2" id="KW-1185">Reference proteome</keyword>
<organism evidence="1 2">
    <name type="scientific">Haematococcus lacustris</name>
    <name type="common">Green alga</name>
    <name type="synonym">Haematococcus pluvialis</name>
    <dbReference type="NCBI Taxonomy" id="44745"/>
    <lineage>
        <taxon>Eukaryota</taxon>
        <taxon>Viridiplantae</taxon>
        <taxon>Chlorophyta</taxon>
        <taxon>core chlorophytes</taxon>
        <taxon>Chlorophyceae</taxon>
        <taxon>CS clade</taxon>
        <taxon>Chlamydomonadales</taxon>
        <taxon>Haematococcaceae</taxon>
        <taxon>Haematococcus</taxon>
    </lineage>
</organism>
<accession>A0A699ZYZ6</accession>
<comment type="caution">
    <text evidence="1">The sequence shown here is derived from an EMBL/GenBank/DDBJ whole genome shotgun (WGS) entry which is preliminary data.</text>
</comment>
<proteinExistence type="predicted"/>
<name>A0A699ZYZ6_HAELA</name>
<sequence length="36" mass="3984">MAYSASILQKLKLLAAKQLGVRLAWSNVMPDKPPML</sequence>